<sequence>MSQLTSLYVYKVVGQASPGVDTADLVRQLGLDPEGPIDPARMVSSAAYYDFFAALADRDPNGLALPLRIGAAMRSDEYGAFGLAWKSAPTLRGSFARSERYGHVLGAAETYSLESTADGLFFNLEKAGDGRTGMLLSNEASLSAVDTISREVSTRAFVPLAVHFKHAPRGDVSVYEAHFGCPVHFESGRDALLVSEASIDAPNRLGDETIARFFDRHLAQQLASLTQERHLEFRVRRAVATVLSEGVPTVSSVASELAMSARTLQRRLSEQGHSFQTVIDMARKDLAQQLLAETDYSLAEVAFLTGFAEQSGFTRAFKRWAGQTPRSYRLGARTPPAGT</sequence>
<evidence type="ECO:0000256" key="3">
    <source>
        <dbReference type="ARBA" id="ARBA00023163"/>
    </source>
</evidence>
<dbReference type="PROSITE" id="PS01124">
    <property type="entry name" value="HTH_ARAC_FAMILY_2"/>
    <property type="match status" value="1"/>
</dbReference>
<dbReference type="PANTHER" id="PTHR47894:SF1">
    <property type="entry name" value="HTH-TYPE TRANSCRIPTIONAL REGULATOR VQSM"/>
    <property type="match status" value="1"/>
</dbReference>
<dbReference type="PRINTS" id="PR00032">
    <property type="entry name" value="HTHARAC"/>
</dbReference>
<evidence type="ECO:0000259" key="4">
    <source>
        <dbReference type="PROSITE" id="PS01124"/>
    </source>
</evidence>
<gene>
    <name evidence="5" type="ORF">CKO31_11170</name>
</gene>
<dbReference type="InterPro" id="IPR020449">
    <property type="entry name" value="Tscrpt_reg_AraC-type_HTH"/>
</dbReference>
<feature type="domain" description="HTH araC/xylS-type" evidence="4">
    <location>
        <begin position="233"/>
        <end position="331"/>
    </location>
</feature>
<name>A0ABS1CHD3_9GAMM</name>
<dbReference type="EMBL" id="NRRV01000024">
    <property type="protein sequence ID" value="MBK1631289.1"/>
    <property type="molecule type" value="Genomic_DNA"/>
</dbReference>
<proteinExistence type="predicted"/>
<dbReference type="RefSeq" id="WP_200237281.1">
    <property type="nucleotide sequence ID" value="NZ_NRRV01000024.1"/>
</dbReference>
<accession>A0ABS1CHD3</accession>
<protein>
    <submittedName>
        <fullName evidence="5">AraC family transcriptional regulator</fullName>
    </submittedName>
</protein>
<evidence type="ECO:0000256" key="2">
    <source>
        <dbReference type="ARBA" id="ARBA00023125"/>
    </source>
</evidence>
<dbReference type="PANTHER" id="PTHR47894">
    <property type="entry name" value="HTH-TYPE TRANSCRIPTIONAL REGULATOR GADX"/>
    <property type="match status" value="1"/>
</dbReference>
<dbReference type="InterPro" id="IPR032687">
    <property type="entry name" value="AraC-type_N"/>
</dbReference>
<evidence type="ECO:0000313" key="6">
    <source>
        <dbReference type="Proteomes" id="UP000748752"/>
    </source>
</evidence>
<dbReference type="Proteomes" id="UP000748752">
    <property type="component" value="Unassembled WGS sequence"/>
</dbReference>
<dbReference type="Pfam" id="PF12625">
    <property type="entry name" value="Arabinose_bd"/>
    <property type="match status" value="1"/>
</dbReference>
<evidence type="ECO:0000313" key="5">
    <source>
        <dbReference type="EMBL" id="MBK1631289.1"/>
    </source>
</evidence>
<reference evidence="5 6" key="1">
    <citation type="journal article" date="2020" name="Microorganisms">
        <title>Osmotic Adaptation and Compatible Solute Biosynthesis of Phototrophic Bacteria as Revealed from Genome Analyses.</title>
        <authorList>
            <person name="Imhoff J.F."/>
            <person name="Rahn T."/>
            <person name="Kunzel S."/>
            <person name="Keller A."/>
            <person name="Neulinger S.C."/>
        </authorList>
    </citation>
    <scope>NUCLEOTIDE SEQUENCE [LARGE SCALE GENOMIC DNA]</scope>
    <source>
        <strain evidence="5 6">DSM 6210</strain>
    </source>
</reference>
<organism evidence="5 6">
    <name type="scientific">Thiohalocapsa halophila</name>
    <dbReference type="NCBI Taxonomy" id="69359"/>
    <lineage>
        <taxon>Bacteria</taxon>
        <taxon>Pseudomonadati</taxon>
        <taxon>Pseudomonadota</taxon>
        <taxon>Gammaproteobacteria</taxon>
        <taxon>Chromatiales</taxon>
        <taxon>Chromatiaceae</taxon>
        <taxon>Thiohalocapsa</taxon>
    </lineage>
</organism>
<comment type="caution">
    <text evidence="5">The sequence shown here is derived from an EMBL/GenBank/DDBJ whole genome shotgun (WGS) entry which is preliminary data.</text>
</comment>
<dbReference type="InterPro" id="IPR009057">
    <property type="entry name" value="Homeodomain-like_sf"/>
</dbReference>
<keyword evidence="6" id="KW-1185">Reference proteome</keyword>
<dbReference type="SUPFAM" id="SSF46689">
    <property type="entry name" value="Homeodomain-like"/>
    <property type="match status" value="1"/>
</dbReference>
<dbReference type="InterPro" id="IPR018060">
    <property type="entry name" value="HTH_AraC"/>
</dbReference>
<dbReference type="Pfam" id="PF12833">
    <property type="entry name" value="HTH_18"/>
    <property type="match status" value="1"/>
</dbReference>
<keyword evidence="1" id="KW-0805">Transcription regulation</keyword>
<keyword evidence="3" id="KW-0804">Transcription</keyword>
<evidence type="ECO:0000256" key="1">
    <source>
        <dbReference type="ARBA" id="ARBA00023015"/>
    </source>
</evidence>
<dbReference type="Gene3D" id="1.10.10.60">
    <property type="entry name" value="Homeodomain-like"/>
    <property type="match status" value="1"/>
</dbReference>
<dbReference type="SMART" id="SM00342">
    <property type="entry name" value="HTH_ARAC"/>
    <property type="match status" value="1"/>
</dbReference>
<keyword evidence="2" id="KW-0238">DNA-binding</keyword>